<dbReference type="SMART" id="SM00645">
    <property type="entry name" value="Pept_C1"/>
    <property type="match status" value="1"/>
</dbReference>
<dbReference type="STRING" id="36818.BGK67_16665"/>
<dbReference type="InterPro" id="IPR000668">
    <property type="entry name" value="Peptidase_C1A_C"/>
</dbReference>
<dbReference type="OrthoDB" id="5289073at2"/>
<comment type="similarity">
    <text evidence="1">Belongs to the peptidase C1 family.</text>
</comment>
<feature type="domain" description="Peptidase C1A papain C-terminal" evidence="3">
    <location>
        <begin position="102"/>
        <end position="325"/>
    </location>
</feature>
<dbReference type="AlphaFoldDB" id="A0A1E5PT75"/>
<gene>
    <name evidence="4" type="ORF">BGK67_16665</name>
</gene>
<dbReference type="GO" id="GO:0008234">
    <property type="term" value="F:cysteine-type peptidase activity"/>
    <property type="evidence" value="ECO:0007669"/>
    <property type="project" value="InterPro"/>
</dbReference>
<proteinExistence type="inferred from homology"/>
<dbReference type="InterPro" id="IPR013128">
    <property type="entry name" value="Peptidase_C1A"/>
</dbReference>
<dbReference type="PROSITE" id="PS00139">
    <property type="entry name" value="THIOL_PROTEASE_CYS"/>
    <property type="match status" value="1"/>
</dbReference>
<sequence>MPEVSVQTAGELRARLAERGARWSVLEHLADEERVPRPSLGLEPGVNLTPAEAVRAVDLRALIGYPSGNPHLDRRRAAHGLLPGTAAGSGTAAGPATAAGGRPAAVDWRSRWGRSWITKVKDQNPCGSCWAFGAAGLVESMARIEHCVWAERSEGDVHGGLRLSCGQGSDPETALDWIRANGGLADPDCRPYSTPPEGLPAVRREAWRAEYTPSWDRSGRTVRITDYVRLGDVEQQKVWLDTVGPLTACFDVYEDFFALGAGVYHRTSDRLAGGHCVLVVGYDDAAGCWLFKNSWGTGHHVGGYGRIAYGEANIDYWAKCGLRGTNVDPWSKRRLHTGNVYESGNGRAHRNFELLARAGGGRLRHWWREGEAPFAWARAGTFATDASGPPAFTGATYNRNMESLHVTTGGRLRHWYYEQSAGLWRDGGAFGPGDAAVGSTPALIQSDYGKPGNFEVVVRTADGRLNHWWRINGAPWTWNDGGRFGSGIAHYGPALVQTRSRRLDLVAARTDGRMQLWWRDDGCGFVWRAGEVFGAGAACAPCLIESQHGAVDEDTAGNYELCVALADGRVEHWWRGNASGSAWTRGAVFGHGVRAVTGMLQGSFGFNLEVVVLRTDGLLQHYWRGGTSRTESGGGGGWHEGAVIGPG</sequence>
<dbReference type="InterPro" id="IPR038765">
    <property type="entry name" value="Papain-like_cys_pep_sf"/>
</dbReference>
<dbReference type="Gene3D" id="2.120.10.70">
    <property type="entry name" value="Fucose-specific lectin"/>
    <property type="match status" value="1"/>
</dbReference>
<dbReference type="Gene3D" id="3.90.70.10">
    <property type="entry name" value="Cysteine proteinases"/>
    <property type="match status" value="1"/>
</dbReference>
<dbReference type="EMBL" id="MEHK01000001">
    <property type="protein sequence ID" value="OEJ32741.1"/>
    <property type="molecule type" value="Genomic_DNA"/>
</dbReference>
<dbReference type="Proteomes" id="UP000095705">
    <property type="component" value="Unassembled WGS sequence"/>
</dbReference>
<dbReference type="PANTHER" id="PTHR12411">
    <property type="entry name" value="CYSTEINE PROTEASE FAMILY C1-RELATED"/>
    <property type="match status" value="1"/>
</dbReference>
<dbReference type="SUPFAM" id="SSF89372">
    <property type="entry name" value="Fucose-specific lectin"/>
    <property type="match status" value="1"/>
</dbReference>
<dbReference type="PROSITE" id="PS00639">
    <property type="entry name" value="THIOL_PROTEASE_HIS"/>
    <property type="match status" value="1"/>
</dbReference>
<dbReference type="PRINTS" id="PR00705">
    <property type="entry name" value="PAPAIN"/>
</dbReference>
<dbReference type="GO" id="GO:0006508">
    <property type="term" value="P:proteolysis"/>
    <property type="evidence" value="ECO:0007669"/>
    <property type="project" value="InterPro"/>
</dbReference>
<evidence type="ECO:0000259" key="3">
    <source>
        <dbReference type="SMART" id="SM00645"/>
    </source>
</evidence>
<dbReference type="InterPro" id="IPR000169">
    <property type="entry name" value="Pept_cys_AS"/>
</dbReference>
<reference evidence="4 5" key="1">
    <citation type="submission" date="2016-08" db="EMBL/GenBank/DDBJ databases">
        <title>The complete genome of Streptomyces subrutilus 10-1-1.</title>
        <authorList>
            <person name="Chen X."/>
        </authorList>
    </citation>
    <scope>NUCLEOTIDE SEQUENCE [LARGE SCALE GENOMIC DNA]</scope>
    <source>
        <strain evidence="4 5">10-1-1</strain>
    </source>
</reference>
<feature type="region of interest" description="Disordered" evidence="2">
    <location>
        <begin position="628"/>
        <end position="647"/>
    </location>
</feature>
<protein>
    <submittedName>
        <fullName evidence="4">Peptidase C1A</fullName>
    </submittedName>
</protein>
<dbReference type="InterPro" id="IPR025660">
    <property type="entry name" value="Pept_his_AS"/>
</dbReference>
<organism evidence="4 5">
    <name type="scientific">Streptomyces subrutilus</name>
    <dbReference type="NCBI Taxonomy" id="36818"/>
    <lineage>
        <taxon>Bacteria</taxon>
        <taxon>Bacillati</taxon>
        <taxon>Actinomycetota</taxon>
        <taxon>Actinomycetes</taxon>
        <taxon>Kitasatosporales</taxon>
        <taxon>Streptomycetaceae</taxon>
        <taxon>Streptomyces</taxon>
    </lineage>
</organism>
<evidence type="ECO:0000313" key="5">
    <source>
        <dbReference type="Proteomes" id="UP000095705"/>
    </source>
</evidence>
<comment type="caution">
    <text evidence="4">The sequence shown here is derived from an EMBL/GenBank/DDBJ whole genome shotgun (WGS) entry which is preliminary data.</text>
</comment>
<name>A0A1E5PT75_9ACTN</name>
<accession>A0A1E5PT75</accession>
<dbReference type="RefSeq" id="WP_069921008.1">
    <property type="nucleotide sequence ID" value="NZ_MEHK01000001.1"/>
</dbReference>
<dbReference type="Pfam" id="PF00112">
    <property type="entry name" value="Peptidase_C1"/>
    <property type="match status" value="1"/>
</dbReference>
<keyword evidence="5" id="KW-1185">Reference proteome</keyword>
<evidence type="ECO:0000256" key="1">
    <source>
        <dbReference type="ARBA" id="ARBA00008455"/>
    </source>
</evidence>
<evidence type="ECO:0000256" key="2">
    <source>
        <dbReference type="SAM" id="MobiDB-lite"/>
    </source>
</evidence>
<dbReference type="SUPFAM" id="SSF54001">
    <property type="entry name" value="Cysteine proteinases"/>
    <property type="match status" value="1"/>
</dbReference>
<feature type="compositionally biased region" description="Gly residues" evidence="2">
    <location>
        <begin position="632"/>
        <end position="647"/>
    </location>
</feature>
<evidence type="ECO:0000313" key="4">
    <source>
        <dbReference type="EMBL" id="OEJ32741.1"/>
    </source>
</evidence>